<dbReference type="AlphaFoldDB" id="A0A2B4R6P0"/>
<gene>
    <name evidence="2" type="ORF">AWC38_SpisGene24173</name>
</gene>
<name>A0A2B4R6P0_STYPI</name>
<evidence type="ECO:0000256" key="1">
    <source>
        <dbReference type="SAM" id="MobiDB-lite"/>
    </source>
</evidence>
<sequence>MEKSFLKLSRKIGNFEWNQTKGTFCKGRSGGKGNATSSKAHSASQSPPVTLEQEDLNSTAYPASILPPPTPLTETSTELDLELPKGTPPQPIPPQALHRRPPLPQLTPPTS</sequence>
<feature type="region of interest" description="Disordered" evidence="1">
    <location>
        <begin position="17"/>
        <end position="111"/>
    </location>
</feature>
<organism evidence="2 3">
    <name type="scientific">Stylophora pistillata</name>
    <name type="common">Smooth cauliflower coral</name>
    <dbReference type="NCBI Taxonomy" id="50429"/>
    <lineage>
        <taxon>Eukaryota</taxon>
        <taxon>Metazoa</taxon>
        <taxon>Cnidaria</taxon>
        <taxon>Anthozoa</taxon>
        <taxon>Hexacorallia</taxon>
        <taxon>Scleractinia</taxon>
        <taxon>Astrocoeniina</taxon>
        <taxon>Pocilloporidae</taxon>
        <taxon>Stylophora</taxon>
    </lineage>
</organism>
<accession>A0A2B4R6P0</accession>
<comment type="caution">
    <text evidence="2">The sequence shown here is derived from an EMBL/GenBank/DDBJ whole genome shotgun (WGS) entry which is preliminary data.</text>
</comment>
<reference evidence="3" key="1">
    <citation type="journal article" date="2017" name="bioRxiv">
        <title>Comparative analysis of the genomes of Stylophora pistillata and Acropora digitifera provides evidence for extensive differences between species of corals.</title>
        <authorList>
            <person name="Voolstra C.R."/>
            <person name="Li Y."/>
            <person name="Liew Y.J."/>
            <person name="Baumgarten S."/>
            <person name="Zoccola D."/>
            <person name="Flot J.-F."/>
            <person name="Tambutte S."/>
            <person name="Allemand D."/>
            <person name="Aranda M."/>
        </authorList>
    </citation>
    <scope>NUCLEOTIDE SEQUENCE [LARGE SCALE GENOMIC DNA]</scope>
</reference>
<dbReference type="OrthoDB" id="5988251at2759"/>
<dbReference type="Proteomes" id="UP000225706">
    <property type="component" value="Unassembled WGS sequence"/>
</dbReference>
<keyword evidence="3" id="KW-1185">Reference proteome</keyword>
<evidence type="ECO:0000313" key="2">
    <source>
        <dbReference type="EMBL" id="PFX11945.1"/>
    </source>
</evidence>
<protein>
    <submittedName>
        <fullName evidence="2">Uncharacterized protein</fullName>
    </submittedName>
</protein>
<dbReference type="EMBL" id="LSMT01001719">
    <property type="protein sequence ID" value="PFX11945.1"/>
    <property type="molecule type" value="Genomic_DNA"/>
</dbReference>
<proteinExistence type="predicted"/>
<feature type="compositionally biased region" description="Pro residues" evidence="1">
    <location>
        <begin position="102"/>
        <end position="111"/>
    </location>
</feature>
<feature type="compositionally biased region" description="Polar residues" evidence="1">
    <location>
        <begin position="34"/>
        <end position="48"/>
    </location>
</feature>
<evidence type="ECO:0000313" key="3">
    <source>
        <dbReference type="Proteomes" id="UP000225706"/>
    </source>
</evidence>